<keyword evidence="4 7" id="KW-0812">Transmembrane</keyword>
<proteinExistence type="inferred from homology"/>
<evidence type="ECO:0000256" key="2">
    <source>
        <dbReference type="ARBA" id="ARBA00006448"/>
    </source>
</evidence>
<dbReference type="Gene3D" id="3.30.240.20">
    <property type="entry name" value="bsu07140 like domains"/>
    <property type="match status" value="2"/>
</dbReference>
<evidence type="ECO:0000256" key="6">
    <source>
        <dbReference type="ARBA" id="ARBA00023136"/>
    </source>
</evidence>
<dbReference type="Proteomes" id="UP000199200">
    <property type="component" value="Unassembled WGS sequence"/>
</dbReference>
<dbReference type="STRING" id="426757.SAMN04488127_0636"/>
<keyword evidence="6 7" id="KW-0472">Membrane</keyword>
<evidence type="ECO:0000313" key="10">
    <source>
        <dbReference type="Proteomes" id="UP000199200"/>
    </source>
</evidence>
<evidence type="ECO:0000256" key="3">
    <source>
        <dbReference type="ARBA" id="ARBA00022475"/>
    </source>
</evidence>
<gene>
    <name evidence="9" type="ORF">SAMN04488127_0636</name>
</gene>
<sequence>MEFFHAQETLTAMQWILRAIVSYIFLLIVVKAMGQRSISQLSLLDFAVAITIGNIIAHPLSDEGLGLKGSMITMVALAVLYSASVFAVLKSGSIRKFVLPRPLPLVERGQLVYPNLKKARITIDYLLSEARKAKIEDIQKLSLALWEPDGTISFFESPQYQGPTRQDFDMMPEPFDLPVVVVREGKIDRQALLSKGKDETRLLSVLKEEHYVQLQDVLLATVERSGMVKVFVGGRQPKGNRT</sequence>
<feature type="transmembrane region" description="Helical" evidence="7">
    <location>
        <begin position="42"/>
        <end position="60"/>
    </location>
</feature>
<reference evidence="10" key="1">
    <citation type="submission" date="2016-10" db="EMBL/GenBank/DDBJ databases">
        <authorList>
            <person name="Varghese N."/>
            <person name="Submissions S."/>
        </authorList>
    </citation>
    <scope>NUCLEOTIDE SEQUENCE [LARGE SCALE GENOMIC DNA]</scope>
    <source>
        <strain evidence="10">CGMCC 1.6763</strain>
    </source>
</reference>
<protein>
    <submittedName>
        <fullName evidence="9">Uncharacterized membrane protein YcaP, DUF421 family</fullName>
    </submittedName>
</protein>
<evidence type="ECO:0000259" key="8">
    <source>
        <dbReference type="Pfam" id="PF04239"/>
    </source>
</evidence>
<evidence type="ECO:0000256" key="1">
    <source>
        <dbReference type="ARBA" id="ARBA00004651"/>
    </source>
</evidence>
<accession>A0A1H6U0J7</accession>
<dbReference type="InterPro" id="IPR007353">
    <property type="entry name" value="DUF421"/>
</dbReference>
<dbReference type="Pfam" id="PF04239">
    <property type="entry name" value="DUF421"/>
    <property type="match status" value="1"/>
</dbReference>
<dbReference type="EMBL" id="FNZF01000001">
    <property type="protein sequence ID" value="SEI85908.1"/>
    <property type="molecule type" value="Genomic_DNA"/>
</dbReference>
<evidence type="ECO:0000256" key="4">
    <source>
        <dbReference type="ARBA" id="ARBA00022692"/>
    </source>
</evidence>
<dbReference type="OrthoDB" id="1899680at2"/>
<keyword evidence="10" id="KW-1185">Reference proteome</keyword>
<dbReference type="GO" id="GO:0005886">
    <property type="term" value="C:plasma membrane"/>
    <property type="evidence" value="ECO:0007669"/>
    <property type="project" value="UniProtKB-SubCell"/>
</dbReference>
<dbReference type="InterPro" id="IPR023090">
    <property type="entry name" value="UPF0702_alpha/beta_dom_sf"/>
</dbReference>
<comment type="subcellular location">
    <subcellularLocation>
        <location evidence="1">Cell membrane</location>
        <topology evidence="1">Multi-pass membrane protein</topology>
    </subcellularLocation>
</comment>
<dbReference type="PANTHER" id="PTHR34582">
    <property type="entry name" value="UPF0702 TRANSMEMBRANE PROTEIN YCAP"/>
    <property type="match status" value="1"/>
</dbReference>
<dbReference type="AlphaFoldDB" id="A0A1H6U0J7"/>
<keyword evidence="5 7" id="KW-1133">Transmembrane helix</keyword>
<evidence type="ECO:0000313" key="9">
    <source>
        <dbReference type="EMBL" id="SEI85908.1"/>
    </source>
</evidence>
<feature type="domain" description="YetF C-terminal" evidence="8">
    <location>
        <begin position="90"/>
        <end position="222"/>
    </location>
</feature>
<dbReference type="PANTHER" id="PTHR34582:SF5">
    <property type="entry name" value="UPF0702 TRANSMEMBRANE PROTEIN YETF"/>
    <property type="match status" value="1"/>
</dbReference>
<evidence type="ECO:0000256" key="7">
    <source>
        <dbReference type="SAM" id="Phobius"/>
    </source>
</evidence>
<organism evidence="9 10">
    <name type="scientific">Bhargavaea ginsengi</name>
    <dbReference type="NCBI Taxonomy" id="426757"/>
    <lineage>
        <taxon>Bacteria</taxon>
        <taxon>Bacillati</taxon>
        <taxon>Bacillota</taxon>
        <taxon>Bacilli</taxon>
        <taxon>Bacillales</taxon>
        <taxon>Caryophanaceae</taxon>
        <taxon>Bhargavaea</taxon>
    </lineage>
</organism>
<feature type="transmembrane region" description="Helical" evidence="7">
    <location>
        <begin position="72"/>
        <end position="89"/>
    </location>
</feature>
<evidence type="ECO:0000256" key="5">
    <source>
        <dbReference type="ARBA" id="ARBA00022989"/>
    </source>
</evidence>
<dbReference type="RefSeq" id="WP_092049849.1">
    <property type="nucleotide sequence ID" value="NZ_FNZF01000001.1"/>
</dbReference>
<keyword evidence="3" id="KW-1003">Cell membrane</keyword>
<name>A0A1H6U0J7_9BACL</name>
<comment type="similarity">
    <text evidence="2">Belongs to the UPF0702 family.</text>
</comment>
<feature type="transmembrane region" description="Helical" evidence="7">
    <location>
        <begin position="12"/>
        <end position="30"/>
    </location>
</feature>